<keyword evidence="3" id="KW-1003">Cell membrane</keyword>
<dbReference type="InterPro" id="IPR012902">
    <property type="entry name" value="N_methyl_site"/>
</dbReference>
<evidence type="ECO:0000256" key="3">
    <source>
        <dbReference type="ARBA" id="ARBA00022475"/>
    </source>
</evidence>
<organism evidence="13 14">
    <name type="scientific">Atopomonas hussainii</name>
    <dbReference type="NCBI Taxonomy" id="1429083"/>
    <lineage>
        <taxon>Bacteria</taxon>
        <taxon>Pseudomonadati</taxon>
        <taxon>Pseudomonadota</taxon>
        <taxon>Gammaproteobacteria</taxon>
        <taxon>Pseudomonadales</taxon>
        <taxon>Pseudomonadaceae</taxon>
        <taxon>Atopomonas</taxon>
    </lineage>
</organism>
<evidence type="ECO:0000256" key="2">
    <source>
        <dbReference type="ARBA" id="ARBA00021549"/>
    </source>
</evidence>
<keyword evidence="4" id="KW-0488">Methylation</keyword>
<dbReference type="GO" id="GO:0005886">
    <property type="term" value="C:plasma membrane"/>
    <property type="evidence" value="ECO:0007669"/>
    <property type="project" value="UniProtKB-SubCell"/>
</dbReference>
<proteinExistence type="inferred from homology"/>
<evidence type="ECO:0000256" key="8">
    <source>
        <dbReference type="ARBA" id="ARBA00023136"/>
    </source>
</evidence>
<dbReference type="EMBL" id="FOAS01000015">
    <property type="protein sequence ID" value="SEL60680.1"/>
    <property type="molecule type" value="Genomic_DNA"/>
</dbReference>
<accession>A0A1H7RK66</accession>
<reference evidence="13 14" key="1">
    <citation type="submission" date="2016-10" db="EMBL/GenBank/DDBJ databases">
        <authorList>
            <person name="de Groot N.N."/>
        </authorList>
    </citation>
    <scope>NUCLEOTIDE SEQUENCE [LARGE SCALE GENOMIC DNA]</scope>
    <source>
        <strain evidence="13 14">JCM 19513</strain>
    </source>
</reference>
<dbReference type="PRINTS" id="PR00885">
    <property type="entry name" value="BCTERIALGSPH"/>
</dbReference>
<keyword evidence="5" id="KW-0997">Cell inner membrane</keyword>
<keyword evidence="6 11" id="KW-0812">Transmembrane</keyword>
<evidence type="ECO:0000256" key="1">
    <source>
        <dbReference type="ARBA" id="ARBA00004377"/>
    </source>
</evidence>
<dbReference type="Pfam" id="PF07963">
    <property type="entry name" value="N_methyl"/>
    <property type="match status" value="1"/>
</dbReference>
<feature type="domain" description="General secretion pathway GspH" evidence="12">
    <location>
        <begin position="42"/>
        <end position="157"/>
    </location>
</feature>
<dbReference type="RefSeq" id="WP_074869890.1">
    <property type="nucleotide sequence ID" value="NZ_FOAS01000015.1"/>
</dbReference>
<comment type="similarity">
    <text evidence="9">Belongs to the GSP H family.</text>
</comment>
<gene>
    <name evidence="13" type="ORF">SAMN05216214_11527</name>
</gene>
<evidence type="ECO:0000256" key="5">
    <source>
        <dbReference type="ARBA" id="ARBA00022519"/>
    </source>
</evidence>
<keyword evidence="7 11" id="KW-1133">Transmembrane helix</keyword>
<protein>
    <recommendedName>
        <fullName evidence="2">Type II secretion system protein H</fullName>
    </recommendedName>
    <alternativeName>
        <fullName evidence="10">General secretion pathway protein H</fullName>
    </alternativeName>
</protein>
<dbReference type="GO" id="GO:0015627">
    <property type="term" value="C:type II protein secretion system complex"/>
    <property type="evidence" value="ECO:0007669"/>
    <property type="project" value="InterPro"/>
</dbReference>
<dbReference type="InterPro" id="IPR045584">
    <property type="entry name" value="Pilin-like"/>
</dbReference>
<evidence type="ECO:0000259" key="12">
    <source>
        <dbReference type="Pfam" id="PF12019"/>
    </source>
</evidence>
<evidence type="ECO:0000256" key="7">
    <source>
        <dbReference type="ARBA" id="ARBA00022989"/>
    </source>
</evidence>
<dbReference type="NCBIfam" id="TIGR01708">
    <property type="entry name" value="typeII_sec_gspH"/>
    <property type="match status" value="1"/>
</dbReference>
<evidence type="ECO:0000256" key="10">
    <source>
        <dbReference type="ARBA" id="ARBA00030775"/>
    </source>
</evidence>
<dbReference type="InterPro" id="IPR002416">
    <property type="entry name" value="T2SS_protein-GspH"/>
</dbReference>
<evidence type="ECO:0000313" key="13">
    <source>
        <dbReference type="EMBL" id="SEL60680.1"/>
    </source>
</evidence>
<dbReference type="InterPro" id="IPR049875">
    <property type="entry name" value="TypeII_GspH"/>
</dbReference>
<name>A0A1H7RK66_9GAMM</name>
<evidence type="ECO:0000256" key="11">
    <source>
        <dbReference type="SAM" id="Phobius"/>
    </source>
</evidence>
<keyword evidence="8 11" id="KW-0472">Membrane</keyword>
<dbReference type="AlphaFoldDB" id="A0A1H7RK66"/>
<dbReference type="STRING" id="1429083.GCA_001885685_01155"/>
<evidence type="ECO:0000256" key="9">
    <source>
        <dbReference type="ARBA" id="ARBA00025772"/>
    </source>
</evidence>
<evidence type="ECO:0000313" key="14">
    <source>
        <dbReference type="Proteomes" id="UP000185766"/>
    </source>
</evidence>
<dbReference type="Gene3D" id="3.55.40.10">
    <property type="entry name" value="minor pseudopilin epsh domain"/>
    <property type="match status" value="1"/>
</dbReference>
<evidence type="ECO:0000256" key="4">
    <source>
        <dbReference type="ARBA" id="ARBA00022481"/>
    </source>
</evidence>
<dbReference type="GO" id="GO:0015628">
    <property type="term" value="P:protein secretion by the type II secretion system"/>
    <property type="evidence" value="ECO:0007669"/>
    <property type="project" value="InterPro"/>
</dbReference>
<dbReference type="SUPFAM" id="SSF54523">
    <property type="entry name" value="Pili subunits"/>
    <property type="match status" value="1"/>
</dbReference>
<dbReference type="Proteomes" id="UP000185766">
    <property type="component" value="Unassembled WGS sequence"/>
</dbReference>
<evidence type="ECO:0000256" key="6">
    <source>
        <dbReference type="ARBA" id="ARBA00022692"/>
    </source>
</evidence>
<sequence>MRAARGFTLIELLVVLVIIGTLVSLVSFSSGLISPERRYAQEAQRSQQLLQLLLDEALLAGRDYGVRVEAQRLSLWQWQASQQEWQAMPQLPALQLPEPLRFSLELEGQPWQLAAPTDDDEQASSTATSANAPQLLFLSSGEFSPFRLTLTASKESRWLISGDGFNLAELELLK</sequence>
<comment type="subcellular location">
    <subcellularLocation>
        <location evidence="1">Cell inner membrane</location>
        <topology evidence="1">Single-pass membrane protein</topology>
    </subcellularLocation>
</comment>
<dbReference type="InterPro" id="IPR022346">
    <property type="entry name" value="T2SS_GspH"/>
</dbReference>
<dbReference type="PROSITE" id="PS00409">
    <property type="entry name" value="PROKAR_NTER_METHYL"/>
    <property type="match status" value="1"/>
</dbReference>
<feature type="transmembrane region" description="Helical" evidence="11">
    <location>
        <begin position="12"/>
        <end position="33"/>
    </location>
</feature>
<dbReference type="NCBIfam" id="TIGR02532">
    <property type="entry name" value="IV_pilin_GFxxxE"/>
    <property type="match status" value="1"/>
</dbReference>
<dbReference type="Pfam" id="PF12019">
    <property type="entry name" value="GspH"/>
    <property type="match status" value="1"/>
</dbReference>
<keyword evidence="14" id="KW-1185">Reference proteome</keyword>